<dbReference type="Proteomes" id="UP001140562">
    <property type="component" value="Unassembled WGS sequence"/>
</dbReference>
<dbReference type="OrthoDB" id="3142841at2759"/>
<feature type="non-terminal residue" evidence="3">
    <location>
        <position position="421"/>
    </location>
</feature>
<proteinExistence type="predicted"/>
<gene>
    <name evidence="3" type="ORF">N0V87_010295</name>
</gene>
<evidence type="ECO:0000313" key="3">
    <source>
        <dbReference type="EMBL" id="KAJ4330097.1"/>
    </source>
</evidence>
<feature type="transmembrane region" description="Helical" evidence="2">
    <location>
        <begin position="301"/>
        <end position="319"/>
    </location>
</feature>
<feature type="transmembrane region" description="Helical" evidence="2">
    <location>
        <begin position="236"/>
        <end position="258"/>
    </location>
</feature>
<evidence type="ECO:0000313" key="4">
    <source>
        <dbReference type="Proteomes" id="UP001140562"/>
    </source>
</evidence>
<evidence type="ECO:0000256" key="2">
    <source>
        <dbReference type="SAM" id="Phobius"/>
    </source>
</evidence>
<comment type="caution">
    <text evidence="3">The sequence shown here is derived from an EMBL/GenBank/DDBJ whole genome shotgun (WGS) entry which is preliminary data.</text>
</comment>
<feature type="region of interest" description="Disordered" evidence="1">
    <location>
        <begin position="27"/>
        <end position="60"/>
    </location>
</feature>
<name>A0A9W8WPH0_9PLEO</name>
<keyword evidence="4" id="KW-1185">Reference proteome</keyword>
<dbReference type="PANTHER" id="PTHR33927">
    <property type="entry name" value="TRANSMEMBRANE PROTEIN"/>
    <property type="match status" value="1"/>
</dbReference>
<evidence type="ECO:0000256" key="1">
    <source>
        <dbReference type="SAM" id="MobiDB-lite"/>
    </source>
</evidence>
<feature type="transmembrane region" description="Helical" evidence="2">
    <location>
        <begin position="270"/>
        <end position="289"/>
    </location>
</feature>
<feature type="transmembrane region" description="Helical" evidence="2">
    <location>
        <begin position="194"/>
        <end position="216"/>
    </location>
</feature>
<feature type="transmembrane region" description="Helical" evidence="2">
    <location>
        <begin position="114"/>
        <end position="136"/>
    </location>
</feature>
<organism evidence="3 4">
    <name type="scientific">Didymella glomerata</name>
    <dbReference type="NCBI Taxonomy" id="749621"/>
    <lineage>
        <taxon>Eukaryota</taxon>
        <taxon>Fungi</taxon>
        <taxon>Dikarya</taxon>
        <taxon>Ascomycota</taxon>
        <taxon>Pezizomycotina</taxon>
        <taxon>Dothideomycetes</taxon>
        <taxon>Pleosporomycetidae</taxon>
        <taxon>Pleosporales</taxon>
        <taxon>Pleosporineae</taxon>
        <taxon>Didymellaceae</taxon>
        <taxon>Didymella</taxon>
    </lineage>
</organism>
<keyword evidence="2" id="KW-0812">Transmembrane</keyword>
<dbReference type="PANTHER" id="PTHR33927:SF5">
    <property type="entry name" value="ENZYME, PUTATIVE (AFU_ORTHOLOGUE AFUA_8G01222)-RELATED"/>
    <property type="match status" value="1"/>
</dbReference>
<keyword evidence="2" id="KW-0472">Membrane</keyword>
<dbReference type="EMBL" id="JAPEUV010000227">
    <property type="protein sequence ID" value="KAJ4330097.1"/>
    <property type="molecule type" value="Genomic_DNA"/>
</dbReference>
<sequence length="421" mass="46819">MPPSTQPGMPEEGMTCLDISKPCTAVDTSGGHAASTERLRTRRGTDETVNSKPTFIGSEKGDKQMNVQMLELQPSADGLLTSHPSPAMIEEEGRLTQDRVTFGRWQRIRLHCFTAYRVLVMFVVIVNSAAIIAKLVTVPAVEAPLTATAANIMNAVLLRQEELINFNFRLISRLPSSLPFFIRRTIGDFHHYGGVHVGCALSALLWYIVFTVLNTIRVLDFLSLDHMNPTLYIDIVLSYTTLLTILAICLTAIPRFRVRFHDTFEATHRFGGWTALLVLWLHAGITTLTPDASVPLYAHPSLWLLALTTILITIPWLRIRRVPITTHRLSARELHLTFPFTHMPYTSTLRFSTTPLTEWHAFATITLSASHASILISAAGDWTTSLLAHPPSAVWIRNPPSQNFLALVPLFQDVLLVATGA</sequence>
<reference evidence="3" key="1">
    <citation type="submission" date="2022-10" db="EMBL/GenBank/DDBJ databases">
        <title>Tapping the CABI collections for fungal endophytes: first genome assemblies for Collariella, Neodidymelliopsis, Ascochyta clinopodiicola, Didymella pomorum, Didymosphaeria variabile, Neocosmospora piperis and Neocucurbitaria cava.</title>
        <authorList>
            <person name="Hill R."/>
        </authorList>
    </citation>
    <scope>NUCLEOTIDE SEQUENCE</scope>
    <source>
        <strain evidence="3">IMI 360193</strain>
    </source>
</reference>
<accession>A0A9W8WPH0</accession>
<feature type="compositionally biased region" description="Basic and acidic residues" evidence="1">
    <location>
        <begin position="35"/>
        <end position="46"/>
    </location>
</feature>
<keyword evidence="2" id="KW-1133">Transmembrane helix</keyword>
<protein>
    <submittedName>
        <fullName evidence="3">Uncharacterized protein</fullName>
    </submittedName>
</protein>
<dbReference type="InterPro" id="IPR052979">
    <property type="entry name" value="Adenylate-forming_domain"/>
</dbReference>
<dbReference type="AlphaFoldDB" id="A0A9W8WPH0"/>